<dbReference type="SUPFAM" id="SSF55781">
    <property type="entry name" value="GAF domain-like"/>
    <property type="match status" value="1"/>
</dbReference>
<evidence type="ECO:0000259" key="4">
    <source>
        <dbReference type="PROSITE" id="PS51077"/>
    </source>
</evidence>
<dbReference type="PROSITE" id="PS51077">
    <property type="entry name" value="HTH_ICLR"/>
    <property type="match status" value="1"/>
</dbReference>
<dbReference type="InterPro" id="IPR036388">
    <property type="entry name" value="WH-like_DNA-bd_sf"/>
</dbReference>
<keyword evidence="1" id="KW-0805">Transcription regulation</keyword>
<evidence type="ECO:0000313" key="6">
    <source>
        <dbReference type="EMBL" id="GAA3287488.1"/>
    </source>
</evidence>
<dbReference type="PANTHER" id="PTHR30136:SF24">
    <property type="entry name" value="HTH-TYPE TRANSCRIPTIONAL REPRESSOR ALLR"/>
    <property type="match status" value="1"/>
</dbReference>
<dbReference type="RefSeq" id="WP_344721724.1">
    <property type="nucleotide sequence ID" value="NZ_BAAAYG010000011.1"/>
</dbReference>
<dbReference type="PANTHER" id="PTHR30136">
    <property type="entry name" value="HELIX-TURN-HELIX TRANSCRIPTIONAL REGULATOR, ICLR FAMILY"/>
    <property type="match status" value="1"/>
</dbReference>
<name>A0ABP6RGU2_9MICC</name>
<reference evidence="7" key="1">
    <citation type="journal article" date="2019" name="Int. J. Syst. Evol. Microbiol.">
        <title>The Global Catalogue of Microorganisms (GCM) 10K type strain sequencing project: providing services to taxonomists for standard genome sequencing and annotation.</title>
        <authorList>
            <consortium name="The Broad Institute Genomics Platform"/>
            <consortium name="The Broad Institute Genome Sequencing Center for Infectious Disease"/>
            <person name="Wu L."/>
            <person name="Ma J."/>
        </authorList>
    </citation>
    <scope>NUCLEOTIDE SEQUENCE [LARGE SCALE GENOMIC DNA]</scope>
    <source>
        <strain evidence="7">JCM 11483</strain>
    </source>
</reference>
<proteinExistence type="predicted"/>
<dbReference type="Pfam" id="PF01614">
    <property type="entry name" value="IclR_C"/>
    <property type="match status" value="1"/>
</dbReference>
<dbReference type="Gene3D" id="3.30.450.40">
    <property type="match status" value="2"/>
</dbReference>
<evidence type="ECO:0000313" key="7">
    <source>
        <dbReference type="Proteomes" id="UP001501736"/>
    </source>
</evidence>
<evidence type="ECO:0000259" key="5">
    <source>
        <dbReference type="PROSITE" id="PS51078"/>
    </source>
</evidence>
<protein>
    <recommendedName>
        <fullName evidence="8">Transcriptional regulator</fullName>
    </recommendedName>
</protein>
<dbReference type="InterPro" id="IPR036390">
    <property type="entry name" value="WH_DNA-bd_sf"/>
</dbReference>
<sequence>MAESATRTVSRALDLLAAVCDAGGTNLAEAARTTDLSSSTALRLLRTLESSGFVRRDHAGSFRPGLRLVQLGAQALSSESLVSLAEAPLRRLVEATGESCYLSVPHLQGTEQEQCIYLAMEEGTHSIRHASWVGRSFPLAGSAAGAALSGAVGEEGYAVVGQAVESDVTAVAAPIAIPATADSDPQIVAALSVVAPSYRMTSDVVDRTGRLVAAEAEDILQAHTIAA</sequence>
<evidence type="ECO:0008006" key="8">
    <source>
        <dbReference type="Google" id="ProtNLM"/>
    </source>
</evidence>
<dbReference type="InterPro" id="IPR005471">
    <property type="entry name" value="Tscrpt_reg_IclR_N"/>
</dbReference>
<dbReference type="InterPro" id="IPR014757">
    <property type="entry name" value="Tscrpt_reg_IclR_C"/>
</dbReference>
<dbReference type="InterPro" id="IPR050707">
    <property type="entry name" value="HTH_MetabolicPath_Reg"/>
</dbReference>
<dbReference type="Proteomes" id="UP001501736">
    <property type="component" value="Unassembled WGS sequence"/>
</dbReference>
<dbReference type="Gene3D" id="1.10.10.10">
    <property type="entry name" value="Winged helix-like DNA-binding domain superfamily/Winged helix DNA-binding domain"/>
    <property type="match status" value="1"/>
</dbReference>
<dbReference type="PROSITE" id="PS51078">
    <property type="entry name" value="ICLR_ED"/>
    <property type="match status" value="1"/>
</dbReference>
<keyword evidence="3" id="KW-0804">Transcription</keyword>
<dbReference type="InterPro" id="IPR029016">
    <property type="entry name" value="GAF-like_dom_sf"/>
</dbReference>
<evidence type="ECO:0000256" key="2">
    <source>
        <dbReference type="ARBA" id="ARBA00023125"/>
    </source>
</evidence>
<dbReference type="SUPFAM" id="SSF46785">
    <property type="entry name" value="Winged helix' DNA-binding domain"/>
    <property type="match status" value="1"/>
</dbReference>
<evidence type="ECO:0000256" key="1">
    <source>
        <dbReference type="ARBA" id="ARBA00023015"/>
    </source>
</evidence>
<dbReference type="EMBL" id="BAAAYG010000011">
    <property type="protein sequence ID" value="GAA3287488.1"/>
    <property type="molecule type" value="Genomic_DNA"/>
</dbReference>
<dbReference type="Pfam" id="PF09339">
    <property type="entry name" value="HTH_IclR"/>
    <property type="match status" value="1"/>
</dbReference>
<keyword evidence="2" id="KW-0238">DNA-binding</keyword>
<keyword evidence="7" id="KW-1185">Reference proteome</keyword>
<accession>A0ABP6RGU2</accession>
<feature type="domain" description="IclR-ED" evidence="5">
    <location>
        <begin position="67"/>
        <end position="227"/>
    </location>
</feature>
<dbReference type="SMART" id="SM00346">
    <property type="entry name" value="HTH_ICLR"/>
    <property type="match status" value="1"/>
</dbReference>
<evidence type="ECO:0000256" key="3">
    <source>
        <dbReference type="ARBA" id="ARBA00023163"/>
    </source>
</evidence>
<gene>
    <name evidence="6" type="ORF">GCM10020260_24140</name>
</gene>
<feature type="domain" description="HTH iclR-type" evidence="4">
    <location>
        <begin position="6"/>
        <end position="66"/>
    </location>
</feature>
<organism evidence="6 7">
    <name type="scientific">Nesterenkonia halobia</name>
    <dbReference type="NCBI Taxonomy" id="37922"/>
    <lineage>
        <taxon>Bacteria</taxon>
        <taxon>Bacillati</taxon>
        <taxon>Actinomycetota</taxon>
        <taxon>Actinomycetes</taxon>
        <taxon>Micrococcales</taxon>
        <taxon>Micrococcaceae</taxon>
        <taxon>Nesterenkonia</taxon>
    </lineage>
</organism>
<comment type="caution">
    <text evidence="6">The sequence shown here is derived from an EMBL/GenBank/DDBJ whole genome shotgun (WGS) entry which is preliminary data.</text>
</comment>